<protein>
    <submittedName>
        <fullName evidence="2">CRISPR-associated protein Cas4</fullName>
    </submittedName>
</protein>
<evidence type="ECO:0000313" key="2">
    <source>
        <dbReference type="EMBL" id="EDS74681.1"/>
    </source>
</evidence>
<evidence type="ECO:0000313" key="3">
    <source>
        <dbReference type="Proteomes" id="UP000004910"/>
    </source>
</evidence>
<dbReference type="InterPro" id="IPR011604">
    <property type="entry name" value="PDDEXK-like_dom_sf"/>
</dbReference>
<keyword evidence="3" id="KW-1185">Reference proteome</keyword>
<reference evidence="2" key="1">
    <citation type="submission" date="2008-02" db="EMBL/GenBank/DDBJ databases">
        <authorList>
            <person name="Fulton L."/>
            <person name="Clifton S."/>
            <person name="Fulton B."/>
            <person name="Xu J."/>
            <person name="Minx P."/>
            <person name="Pepin K.H."/>
            <person name="Johnson M."/>
            <person name="Thiruvilangam P."/>
            <person name="Bhonagiri V."/>
            <person name="Nash W.E."/>
            <person name="Mardis E.R."/>
            <person name="Wilson R.K."/>
        </authorList>
    </citation>
    <scope>NUCLEOTIDE SEQUENCE [LARGE SCALE GENOMIC DNA]</scope>
    <source>
        <strain evidence="2">DSM 1552</strain>
    </source>
</reference>
<dbReference type="EMBL" id="ABIK02000010">
    <property type="protein sequence ID" value="EDS74681.1"/>
    <property type="molecule type" value="Genomic_DNA"/>
</dbReference>
<dbReference type="STRING" id="428126.CLOSPI_01458"/>
<sequence>MMKKISGTMYAYSYLCWRKLWFFAKDIVMEQENENVMIGKLIDEESYKRDKKHIYLDDLVCIDIVRDNVICEIKKSSSKLEMAEQQLKYYLYLLNKKGIECKGELLIPKENRKEMIVLNENDKIMIENRLKDINELCNKVTPPEVINSKICKKCAYYELCYI</sequence>
<dbReference type="GeneID" id="94017256"/>
<evidence type="ECO:0000259" key="1">
    <source>
        <dbReference type="Pfam" id="PF01930"/>
    </source>
</evidence>
<organism evidence="2 3">
    <name type="scientific">Thomasclavelia spiroformis DSM 1552</name>
    <dbReference type="NCBI Taxonomy" id="428126"/>
    <lineage>
        <taxon>Bacteria</taxon>
        <taxon>Bacillati</taxon>
        <taxon>Bacillota</taxon>
        <taxon>Erysipelotrichia</taxon>
        <taxon>Erysipelotrichales</taxon>
        <taxon>Coprobacillaceae</taxon>
        <taxon>Thomasclavelia</taxon>
    </lineage>
</organism>
<feature type="domain" description="DUF83" evidence="1">
    <location>
        <begin position="7"/>
        <end position="162"/>
    </location>
</feature>
<dbReference type="PANTHER" id="PTHR37168:SF2">
    <property type="entry name" value="CRISPR-ASSOCIATED EXONUCLEASE CAS4"/>
    <property type="match status" value="1"/>
</dbReference>
<proteinExistence type="predicted"/>
<dbReference type="PANTHER" id="PTHR37168">
    <property type="entry name" value="CRISPR-ASSOCIATED EXONUCLEASE CAS4"/>
    <property type="match status" value="1"/>
</dbReference>
<dbReference type="eggNOG" id="COG1468">
    <property type="taxonomic scope" value="Bacteria"/>
</dbReference>
<name>B1C2J6_9FIRM</name>
<comment type="caution">
    <text evidence="2">The sequence shown here is derived from an EMBL/GenBank/DDBJ whole genome shotgun (WGS) entry which is preliminary data.</text>
</comment>
<dbReference type="InterPro" id="IPR022765">
    <property type="entry name" value="Dna2/Cas4_DUF83"/>
</dbReference>
<dbReference type="Proteomes" id="UP000004910">
    <property type="component" value="Unassembled WGS sequence"/>
</dbReference>
<dbReference type="OrthoDB" id="9794720at2"/>
<dbReference type="Pfam" id="PF01930">
    <property type="entry name" value="Cas_Cas4"/>
    <property type="match status" value="1"/>
</dbReference>
<dbReference type="AlphaFoldDB" id="B1C2J6"/>
<dbReference type="RefSeq" id="WP_004609978.1">
    <property type="nucleotide sequence ID" value="NZ_CP102275.1"/>
</dbReference>
<dbReference type="Gene3D" id="3.90.320.10">
    <property type="match status" value="1"/>
</dbReference>
<accession>B1C2J6</accession>
<gene>
    <name evidence="2" type="primary">cas4</name>
    <name evidence="2" type="ORF">CLOSPI_01458</name>
</gene>
<reference evidence="2" key="2">
    <citation type="submission" date="2014-06" db="EMBL/GenBank/DDBJ databases">
        <title>Draft genome sequence of Clostridium spiroforme (DSM 1552).</title>
        <authorList>
            <person name="Sudarsanam P."/>
            <person name="Ley R."/>
            <person name="Guruge J."/>
            <person name="Turnbaugh P.J."/>
            <person name="Mahowald M."/>
            <person name="Liep D."/>
            <person name="Gordon J."/>
        </authorList>
    </citation>
    <scope>NUCLEOTIDE SEQUENCE</scope>
    <source>
        <strain evidence="2">DSM 1552</strain>
    </source>
</reference>
<dbReference type="HOGENOM" id="CLU_133784_0_0_9"/>